<dbReference type="GO" id="GO:0003700">
    <property type="term" value="F:DNA-binding transcription factor activity"/>
    <property type="evidence" value="ECO:0007669"/>
    <property type="project" value="InterPro"/>
</dbReference>
<feature type="domain" description="HSF-type DNA-binding" evidence="4">
    <location>
        <begin position="331"/>
        <end position="427"/>
    </location>
</feature>
<protein>
    <submittedName>
        <fullName evidence="5">HSF-type DNA-binding protein</fullName>
    </submittedName>
</protein>
<keyword evidence="6" id="KW-1185">Reference proteome</keyword>
<feature type="compositionally biased region" description="Low complexity" evidence="3">
    <location>
        <begin position="303"/>
        <end position="317"/>
    </location>
</feature>
<evidence type="ECO:0000256" key="3">
    <source>
        <dbReference type="SAM" id="MobiDB-lite"/>
    </source>
</evidence>
<name>A0A9K3KFV9_9STRA</name>
<dbReference type="EMBL" id="JAGRRH010000025">
    <property type="protein sequence ID" value="KAG7342546.1"/>
    <property type="molecule type" value="Genomic_DNA"/>
</dbReference>
<dbReference type="PANTHER" id="PTHR10015">
    <property type="entry name" value="HEAT SHOCK TRANSCRIPTION FACTOR"/>
    <property type="match status" value="1"/>
</dbReference>
<evidence type="ECO:0000256" key="2">
    <source>
        <dbReference type="RuleBase" id="RU004020"/>
    </source>
</evidence>
<accession>A0A9K3KFV9</accession>
<proteinExistence type="inferred from homology"/>
<dbReference type="GO" id="GO:0043565">
    <property type="term" value="F:sequence-specific DNA binding"/>
    <property type="evidence" value="ECO:0007669"/>
    <property type="project" value="InterPro"/>
</dbReference>
<evidence type="ECO:0000256" key="1">
    <source>
        <dbReference type="ARBA" id="ARBA00023125"/>
    </source>
</evidence>
<evidence type="ECO:0000259" key="4">
    <source>
        <dbReference type="SMART" id="SM00415"/>
    </source>
</evidence>
<dbReference type="OrthoDB" id="6418155at2759"/>
<comment type="similarity">
    <text evidence="2">Belongs to the HSF family.</text>
</comment>
<dbReference type="SMART" id="SM00415">
    <property type="entry name" value="HSF"/>
    <property type="match status" value="2"/>
</dbReference>
<feature type="compositionally biased region" description="Low complexity" evidence="3">
    <location>
        <begin position="30"/>
        <end position="44"/>
    </location>
</feature>
<feature type="compositionally biased region" description="Low complexity" evidence="3">
    <location>
        <begin position="450"/>
        <end position="460"/>
    </location>
</feature>
<feature type="region of interest" description="Disordered" evidence="3">
    <location>
        <begin position="289"/>
        <end position="330"/>
    </location>
</feature>
<feature type="domain" description="HSF-type DNA-binding" evidence="4">
    <location>
        <begin position="50"/>
        <end position="147"/>
    </location>
</feature>
<organism evidence="5 6">
    <name type="scientific">Nitzschia inconspicua</name>
    <dbReference type="NCBI Taxonomy" id="303405"/>
    <lineage>
        <taxon>Eukaryota</taxon>
        <taxon>Sar</taxon>
        <taxon>Stramenopiles</taxon>
        <taxon>Ochrophyta</taxon>
        <taxon>Bacillariophyta</taxon>
        <taxon>Bacillariophyceae</taxon>
        <taxon>Bacillariophycidae</taxon>
        <taxon>Bacillariales</taxon>
        <taxon>Bacillariaceae</taxon>
        <taxon>Nitzschia</taxon>
    </lineage>
</organism>
<comment type="caution">
    <text evidence="5">The sequence shown here is derived from an EMBL/GenBank/DDBJ whole genome shotgun (WGS) entry which is preliminary data.</text>
</comment>
<feature type="compositionally biased region" description="Polar residues" evidence="3">
    <location>
        <begin position="20"/>
        <end position="29"/>
    </location>
</feature>
<reference evidence="5" key="2">
    <citation type="submission" date="2021-04" db="EMBL/GenBank/DDBJ databases">
        <authorList>
            <person name="Podell S."/>
        </authorList>
    </citation>
    <scope>NUCLEOTIDE SEQUENCE</scope>
    <source>
        <strain evidence="5">Hildebrandi</strain>
    </source>
</reference>
<dbReference type="AlphaFoldDB" id="A0A9K3KFV9"/>
<feature type="compositionally biased region" description="Pro residues" evidence="3">
    <location>
        <begin position="483"/>
        <end position="493"/>
    </location>
</feature>
<feature type="region of interest" description="Disordered" evidence="3">
    <location>
        <begin position="1"/>
        <end position="47"/>
    </location>
</feature>
<feature type="region of interest" description="Disordered" evidence="3">
    <location>
        <begin position="433"/>
        <end position="507"/>
    </location>
</feature>
<gene>
    <name evidence="5" type="ORF">IV203_007639</name>
</gene>
<evidence type="ECO:0000313" key="6">
    <source>
        <dbReference type="Proteomes" id="UP000693970"/>
    </source>
</evidence>
<dbReference type="Proteomes" id="UP000693970">
    <property type="component" value="Unassembled WGS sequence"/>
</dbReference>
<keyword evidence="1 5" id="KW-0238">DNA-binding</keyword>
<reference evidence="5" key="1">
    <citation type="journal article" date="2021" name="Sci. Rep.">
        <title>Diploid genomic architecture of Nitzschia inconspicua, an elite biomass production diatom.</title>
        <authorList>
            <person name="Oliver A."/>
            <person name="Podell S."/>
            <person name="Pinowska A."/>
            <person name="Traller J.C."/>
            <person name="Smith S.R."/>
            <person name="McClure R."/>
            <person name="Beliaev A."/>
            <person name="Bohutskyi P."/>
            <person name="Hill E.A."/>
            <person name="Rabines A."/>
            <person name="Zheng H."/>
            <person name="Allen L.Z."/>
            <person name="Kuo A."/>
            <person name="Grigoriev I.V."/>
            <person name="Allen A.E."/>
            <person name="Hazlebeck D."/>
            <person name="Allen E.E."/>
        </authorList>
    </citation>
    <scope>NUCLEOTIDE SEQUENCE</scope>
    <source>
        <strain evidence="5">Hildebrandi</strain>
    </source>
</reference>
<evidence type="ECO:0000313" key="5">
    <source>
        <dbReference type="EMBL" id="KAG7342546.1"/>
    </source>
</evidence>
<dbReference type="InterPro" id="IPR000232">
    <property type="entry name" value="HSF_DNA-bd"/>
</dbReference>
<dbReference type="FunFam" id="1.10.10.10:FF:000479">
    <property type="entry name" value="Predicted protein"/>
    <property type="match status" value="1"/>
</dbReference>
<sequence length="507" mass="56773">MTANNLANMDRRTQQHQQRRLNGSRSSSTNNNAHNNNNHNNAAHNADDHGLSFPLKLHAMLEDAESKGFANIVSWQAGDKSFKVIDVNKFGSDIMPMYFNQTKFKSFQRQLNIYGYRRIQHGPLKGGYVHKSFIRHRPELSSNITRRSNHHASTKAAAASAVAAKVMEMVTVQGNQVRVAPDADPTQLEEVFEEIDYEPINNLAQSVDFGSCNLQAVLDRIFVAEPGNADIENGQGKKKHHRSRPSLLLPQAVSSNAQAMQQMDGTVVNVNQSSNQEEADMEALFDMLADNGAPPTNEDEGDSGSAAAAQHSSSESSTSEHDEQESEEQLSERIFPLKLHKMLEIAPRDGIDHIVSWVSGGFKVHDSKLFTEQVMPMWFDQTKYESFRRQLNLYNFARISRGPQRGVYSHPSFVPGRRDLLSNVTRKINGEVQAPKQSNRALKAPPAFEPQQPAGGYPQHHPQPPVHYAEYPEPPHYRHAVQHPPPPPYPQEPYGPGSNDEAMMSYY</sequence>
<dbReference type="PANTHER" id="PTHR10015:SF206">
    <property type="entry name" value="HSF-TYPE DNA-BINDING DOMAIN-CONTAINING PROTEIN"/>
    <property type="match status" value="1"/>
</dbReference>
<dbReference type="Pfam" id="PF00447">
    <property type="entry name" value="HSF_DNA-bind"/>
    <property type="match status" value="2"/>
</dbReference>